<keyword evidence="3 6" id="KW-0479">Metal-binding</keyword>
<comment type="cofactor">
    <cofactor evidence="6">
        <name>Zn(2+)</name>
        <dbReference type="ChEBI" id="CHEBI:29105"/>
    </cofactor>
    <text evidence="6">Binds 1 zinc ion per subunit.</text>
</comment>
<keyword evidence="4 6" id="KW-0862">Zinc</keyword>
<feature type="binding site" evidence="7">
    <location>
        <position position="291"/>
    </location>
    <ligand>
        <name>Zn(2+)</name>
        <dbReference type="ChEBI" id="CHEBI:29105"/>
    </ligand>
</feature>
<evidence type="ECO:0000256" key="5">
    <source>
        <dbReference type="ARBA" id="ARBA00034478"/>
    </source>
</evidence>
<dbReference type="OrthoDB" id="261426at2759"/>
<dbReference type="GO" id="GO:0008898">
    <property type="term" value="F:S-adenosylmethionine-homocysteine S-methyltransferase activity"/>
    <property type="evidence" value="ECO:0007669"/>
    <property type="project" value="TreeGrafter"/>
</dbReference>
<name>A0A7J6A8V3_AMEME</name>
<proteinExistence type="predicted"/>
<accession>A0A7J6A8V3</accession>
<dbReference type="PANTHER" id="PTHR46015:SF1">
    <property type="entry name" value="HOMOCYSTEINE S-METHYLTRANSFERASE-LIKE ISOFORM 1"/>
    <property type="match status" value="1"/>
</dbReference>
<dbReference type="PANTHER" id="PTHR46015">
    <property type="entry name" value="ZGC:172121"/>
    <property type="match status" value="1"/>
</dbReference>
<evidence type="ECO:0000259" key="8">
    <source>
        <dbReference type="PROSITE" id="PS50970"/>
    </source>
</evidence>
<dbReference type="Gene3D" id="3.20.20.330">
    <property type="entry name" value="Homocysteine-binding-like domain"/>
    <property type="match status" value="1"/>
</dbReference>
<dbReference type="Pfam" id="PF02574">
    <property type="entry name" value="S-methyl_trans"/>
    <property type="match status" value="1"/>
</dbReference>
<protein>
    <recommendedName>
        <fullName evidence="8">Hcy-binding domain-containing protein</fullName>
    </recommendedName>
</protein>
<keyword evidence="10" id="KW-1185">Reference proteome</keyword>
<dbReference type="FunFam" id="3.20.20.330:FF:000002">
    <property type="entry name" value="Homocysteine S-methyltransferase"/>
    <property type="match status" value="1"/>
</dbReference>
<evidence type="ECO:0000256" key="4">
    <source>
        <dbReference type="ARBA" id="ARBA00022833"/>
    </source>
</evidence>
<dbReference type="Proteomes" id="UP000593565">
    <property type="component" value="Unassembled WGS sequence"/>
</dbReference>
<gene>
    <name evidence="9" type="ORF">AMELA_G00191570</name>
</gene>
<evidence type="ECO:0000256" key="7">
    <source>
        <dbReference type="PROSITE-ProRule" id="PRU00333"/>
    </source>
</evidence>
<dbReference type="SUPFAM" id="SSF82282">
    <property type="entry name" value="Homocysteine S-methyltransferase"/>
    <property type="match status" value="1"/>
</dbReference>
<comment type="caution">
    <text evidence="9">The sequence shown here is derived from an EMBL/GenBank/DDBJ whole genome shotgun (WGS) entry which is preliminary data.</text>
</comment>
<evidence type="ECO:0000313" key="10">
    <source>
        <dbReference type="Proteomes" id="UP000593565"/>
    </source>
</evidence>
<reference evidence="9 10" key="1">
    <citation type="submission" date="2020-02" db="EMBL/GenBank/DDBJ databases">
        <title>A chromosome-scale genome assembly of the black bullhead catfish (Ameiurus melas).</title>
        <authorList>
            <person name="Wen M."/>
            <person name="Zham M."/>
            <person name="Cabau C."/>
            <person name="Klopp C."/>
            <person name="Donnadieu C."/>
            <person name="Roques C."/>
            <person name="Bouchez O."/>
            <person name="Lampietro C."/>
            <person name="Jouanno E."/>
            <person name="Herpin A."/>
            <person name="Louis A."/>
            <person name="Berthelot C."/>
            <person name="Parey E."/>
            <person name="Roest-Crollius H."/>
            <person name="Braasch I."/>
            <person name="Postlethwait J."/>
            <person name="Robinson-Rechavi M."/>
            <person name="Echchiki A."/>
            <person name="Begum T."/>
            <person name="Montfort J."/>
            <person name="Schartl M."/>
            <person name="Bobe J."/>
            <person name="Guiguen Y."/>
        </authorList>
    </citation>
    <scope>NUCLEOTIDE SEQUENCE [LARGE SCALE GENOMIC DNA]</scope>
    <source>
        <strain evidence="9">M_S1</strain>
        <tissue evidence="9">Blood</tissue>
    </source>
</reference>
<dbReference type="AlphaFoldDB" id="A0A7J6A8V3"/>
<evidence type="ECO:0000313" key="9">
    <source>
        <dbReference type="EMBL" id="KAF4079324.1"/>
    </source>
</evidence>
<dbReference type="InterPro" id="IPR036589">
    <property type="entry name" value="HCY_dom_sf"/>
</dbReference>
<dbReference type="PROSITE" id="PS50970">
    <property type="entry name" value="HCY"/>
    <property type="match status" value="1"/>
</dbReference>
<keyword evidence="1 7" id="KW-0489">Methyltransferase</keyword>
<dbReference type="NCBIfam" id="NF007020">
    <property type="entry name" value="PRK09485.1"/>
    <property type="match status" value="1"/>
</dbReference>
<dbReference type="InterPro" id="IPR003726">
    <property type="entry name" value="HCY_dom"/>
</dbReference>
<dbReference type="EMBL" id="JAAGNN010000016">
    <property type="protein sequence ID" value="KAF4079324.1"/>
    <property type="molecule type" value="Genomic_DNA"/>
</dbReference>
<evidence type="ECO:0000256" key="1">
    <source>
        <dbReference type="ARBA" id="ARBA00022603"/>
    </source>
</evidence>
<feature type="domain" description="Hcy-binding" evidence="8">
    <location>
        <begin position="1"/>
        <end position="306"/>
    </location>
</feature>
<evidence type="ECO:0000256" key="6">
    <source>
        <dbReference type="PIRSR" id="PIRSR037505-2"/>
    </source>
</evidence>
<dbReference type="UniPathway" id="UPA00051">
    <property type="reaction ID" value="UER00083"/>
</dbReference>
<feature type="binding site" evidence="7">
    <location>
        <position position="292"/>
    </location>
    <ligand>
        <name>Zn(2+)</name>
        <dbReference type="ChEBI" id="CHEBI:29105"/>
    </ligand>
</feature>
<dbReference type="GO" id="GO:0008270">
    <property type="term" value="F:zinc ion binding"/>
    <property type="evidence" value="ECO:0007669"/>
    <property type="project" value="UniProtKB-UniRule"/>
</dbReference>
<feature type="binding site" evidence="6 7">
    <location>
        <position position="225"/>
    </location>
    <ligand>
        <name>Zn(2+)</name>
        <dbReference type="ChEBI" id="CHEBI:29105"/>
    </ligand>
</feature>
<dbReference type="GO" id="GO:0033528">
    <property type="term" value="P:S-methylmethionine cycle"/>
    <property type="evidence" value="ECO:0007669"/>
    <property type="project" value="TreeGrafter"/>
</dbReference>
<organism evidence="9 10">
    <name type="scientific">Ameiurus melas</name>
    <name type="common">Black bullhead</name>
    <name type="synonym">Silurus melas</name>
    <dbReference type="NCBI Taxonomy" id="219545"/>
    <lineage>
        <taxon>Eukaryota</taxon>
        <taxon>Metazoa</taxon>
        <taxon>Chordata</taxon>
        <taxon>Craniata</taxon>
        <taxon>Vertebrata</taxon>
        <taxon>Euteleostomi</taxon>
        <taxon>Actinopterygii</taxon>
        <taxon>Neopterygii</taxon>
        <taxon>Teleostei</taxon>
        <taxon>Ostariophysi</taxon>
        <taxon>Siluriformes</taxon>
        <taxon>Ictaluridae</taxon>
        <taxon>Ameiurus</taxon>
    </lineage>
</organism>
<dbReference type="InterPro" id="IPR051486">
    <property type="entry name" value="Hcy_S-methyltransferase"/>
</dbReference>
<evidence type="ECO:0000256" key="3">
    <source>
        <dbReference type="ARBA" id="ARBA00022723"/>
    </source>
</evidence>
<dbReference type="GO" id="GO:0032259">
    <property type="term" value="P:methylation"/>
    <property type="evidence" value="ECO:0007669"/>
    <property type="project" value="UniProtKB-KW"/>
</dbReference>
<sequence>MACTPFILDGGISTELEERGFHIQGDPLWSARILYTNPNAVKDAHYSFLQGGSDVITTATYQASIEGFTKHLGFKPEEAEDLMMSGVRLAKESAADFMASSCFTADRKVPLVAGSVGPFGAFLHDGSEYTGVYASSMSVEELKNWHRPQIRCLVAAGVDLLALETIPSLKEAEALVELLREFPDAKAWLSFSCKDAQSISDGNTFAKAVQVTSNSPQLVAVGVNCSPPALVKPLLESAKSQRAPDMNWVVYPNSGESWDHSTGWRTDSKTIPFTELSVEWKEQGALWIGGCCRISPADIAQLKSRLTQPQKSQS</sequence>
<comment type="pathway">
    <text evidence="5">Amino-acid biosynthesis; L-methionine biosynthesis via de novo pathway.</text>
</comment>
<dbReference type="GO" id="GO:0009086">
    <property type="term" value="P:methionine biosynthetic process"/>
    <property type="evidence" value="ECO:0007669"/>
    <property type="project" value="InterPro"/>
</dbReference>
<keyword evidence="2 7" id="KW-0808">Transferase</keyword>
<evidence type="ECO:0000256" key="2">
    <source>
        <dbReference type="ARBA" id="ARBA00022679"/>
    </source>
</evidence>